<evidence type="ECO:0000313" key="2">
    <source>
        <dbReference type="Proteomes" id="UP000198403"/>
    </source>
</evidence>
<evidence type="ECO:0000313" key="1">
    <source>
        <dbReference type="EMBL" id="SNR81794.1"/>
    </source>
</evidence>
<dbReference type="Proteomes" id="UP000198403">
    <property type="component" value="Unassembled WGS sequence"/>
</dbReference>
<dbReference type="RefSeq" id="WP_089338351.1">
    <property type="nucleotide sequence ID" value="NZ_FZNO01000028.1"/>
</dbReference>
<protein>
    <submittedName>
        <fullName evidence="1">Uncharacterized protein</fullName>
    </submittedName>
</protein>
<organism evidence="1 2">
    <name type="scientific">Blastococcus mobilis</name>
    <dbReference type="NCBI Taxonomy" id="1938746"/>
    <lineage>
        <taxon>Bacteria</taxon>
        <taxon>Bacillati</taxon>
        <taxon>Actinomycetota</taxon>
        <taxon>Actinomycetes</taxon>
        <taxon>Geodermatophilales</taxon>
        <taxon>Geodermatophilaceae</taxon>
        <taxon>Blastococcus</taxon>
    </lineage>
</organism>
<reference evidence="1 2" key="1">
    <citation type="submission" date="2017-06" db="EMBL/GenBank/DDBJ databases">
        <authorList>
            <person name="Kim H.J."/>
            <person name="Triplett B.A."/>
        </authorList>
    </citation>
    <scope>NUCLEOTIDE SEQUENCE [LARGE SCALE GENOMIC DNA]</scope>
    <source>
        <strain evidence="1 2">DSM 44272</strain>
    </source>
</reference>
<keyword evidence="2" id="KW-1185">Reference proteome</keyword>
<gene>
    <name evidence="1" type="ORF">SAMN06272737_12819</name>
</gene>
<dbReference type="EMBL" id="FZNO01000028">
    <property type="protein sequence ID" value="SNR81794.1"/>
    <property type="molecule type" value="Genomic_DNA"/>
</dbReference>
<accession>A0A238ZGJ8</accession>
<sequence>MSGNARLAALAGLGAGAAAVGAAGLLLHRTLAVAQEIRRYTDAIAEAAAALRGNTEVAPLFEDLCAGAARVRAAAGASSTEEAHR</sequence>
<name>A0A238ZGJ8_9ACTN</name>
<proteinExistence type="predicted"/>
<dbReference type="AlphaFoldDB" id="A0A238ZGJ8"/>